<keyword evidence="2" id="KW-1185">Reference proteome</keyword>
<dbReference type="RefSeq" id="WP_209989361.1">
    <property type="nucleotide sequence ID" value="NZ_JAGINO010000028.1"/>
</dbReference>
<gene>
    <name evidence="1" type="ORF">QO018_005441</name>
</gene>
<proteinExistence type="predicted"/>
<evidence type="ECO:0000313" key="1">
    <source>
        <dbReference type="EMBL" id="MDQ0536544.1"/>
    </source>
</evidence>
<comment type="caution">
    <text evidence="1">The sequence shown here is derived from an EMBL/GenBank/DDBJ whole genome shotgun (WGS) entry which is preliminary data.</text>
</comment>
<evidence type="ECO:0000313" key="2">
    <source>
        <dbReference type="Proteomes" id="UP001244552"/>
    </source>
</evidence>
<organism evidence="1 2">
    <name type="scientific">Azospirillum picis</name>
    <dbReference type="NCBI Taxonomy" id="488438"/>
    <lineage>
        <taxon>Bacteria</taxon>
        <taxon>Pseudomonadati</taxon>
        <taxon>Pseudomonadota</taxon>
        <taxon>Alphaproteobacteria</taxon>
        <taxon>Rhodospirillales</taxon>
        <taxon>Azospirillaceae</taxon>
        <taxon>Azospirillum</taxon>
    </lineage>
</organism>
<evidence type="ECO:0008006" key="3">
    <source>
        <dbReference type="Google" id="ProtNLM"/>
    </source>
</evidence>
<dbReference type="InterPro" id="IPR011749">
    <property type="entry name" value="CHP02243"/>
</dbReference>
<dbReference type="Proteomes" id="UP001244552">
    <property type="component" value="Unassembled WGS sequence"/>
</dbReference>
<dbReference type="EMBL" id="JAUSVU010000028">
    <property type="protein sequence ID" value="MDQ0536544.1"/>
    <property type="molecule type" value="Genomic_DNA"/>
</dbReference>
<dbReference type="NCBIfam" id="TIGR02243">
    <property type="entry name" value="putative baseplate assembly protein"/>
    <property type="match status" value="1"/>
</dbReference>
<accession>A0ABU0MSS4</accession>
<reference evidence="1 2" key="1">
    <citation type="submission" date="2023-07" db="EMBL/GenBank/DDBJ databases">
        <title>Genomic Encyclopedia of Type Strains, Phase IV (KMG-IV): sequencing the most valuable type-strain genomes for metagenomic binning, comparative biology and taxonomic classification.</title>
        <authorList>
            <person name="Goeker M."/>
        </authorList>
    </citation>
    <scope>NUCLEOTIDE SEQUENCE [LARGE SCALE GENOMIC DNA]</scope>
    <source>
        <strain evidence="1 2">DSM 19922</strain>
    </source>
</reference>
<sequence>MTGQYFCHAPGRVVALREAAAGSPAVLLNGIHFLEVDPGQRRLRVHFVHPLDLVPAAPLTPANVEIRGGARVRNPAVTAIAPENEVLTVDVATAGDFSRYRLRLVASAGTGVPPDGIDPALAEIEFSFKADCPSDFDCRPAATCPPDPAAGPAVDYFARDYATVRRLILDRMSVLMPEWCERSAADLWVTLAEAIAYRADEIAYFQDAVGTEAYLGTARQRVSVRRHTRLLDYPFHDGRNARTFVAFEVEPAADGQVLNGCDPETGLGGTLVFTTVPGLGPAVSQDDADTGLRAGAQPFELLEPVTLFSAHNGIAFHTWSDDECCLPKGATLAFLRDDPGNRLRLRAGDILIFEAMKSTTTGEKVDADRLRRHAVRLTHVDPEARMKGGVRGVSSPRRDPVTGEAFVEIEWGEGDALPFPLCLSKRIGGALVDGMAAVAGNVGLADHGVTVAREERPEPLAGGRTPRFRLASTAVALLTQQGRVRVPGSDEVVLIDRSKAASAALVCEMADVRPALEVRSGSDQRRWNVRRDLLASGGAANDLVVEVENDGRAFLRFGDGVNGRPPRPGEDLTARIRVGNGVAGNVGAEAIGHAVAAFGGISRVRNPLPATGGVDAEPMLKARLDAPEAFRRQERAVTEADYAEVVERDPRVERAVATRRWTGSWYTMFITVDRRGSETIDPAFEAALAAHVERYRLAGHDVEIDGPRYVALDVALHVCAKPGYFPTDIESRLLDRFSAGLRSDREPGFFHPDRLTFGEPVYLSAVIAAAMDVTGVAFVTPLTFQRLGRSPAGEIEAGRIAMQRLEIARLDNDPNAPENGRIRFEVETKGQAR</sequence>
<name>A0ABU0MSS4_9PROT</name>
<protein>
    <recommendedName>
        <fullName evidence="3">Baseplate assembly protein</fullName>
    </recommendedName>
</protein>